<evidence type="ECO:0000313" key="2">
    <source>
        <dbReference type="Proteomes" id="UP000266723"/>
    </source>
</evidence>
<sequence>MSGPVKYFWAPESYVWWSYCLLENQRGGADWYEQSRLLRLSGIGRVELVWRHMPSAI</sequence>
<comment type="caution">
    <text evidence="1">The sequence shown here is derived from an EMBL/GenBank/DDBJ whole genome shotgun (WGS) entry which is preliminary data.</text>
</comment>
<name>A0ABQ7CN39_BRACR</name>
<gene>
    <name evidence="1" type="ORF">DY000_02017906</name>
</gene>
<dbReference type="EMBL" id="QGKV02000759">
    <property type="protein sequence ID" value="KAF3560926.1"/>
    <property type="molecule type" value="Genomic_DNA"/>
</dbReference>
<organism evidence="1 2">
    <name type="scientific">Brassica cretica</name>
    <name type="common">Mustard</name>
    <dbReference type="NCBI Taxonomy" id="69181"/>
    <lineage>
        <taxon>Eukaryota</taxon>
        <taxon>Viridiplantae</taxon>
        <taxon>Streptophyta</taxon>
        <taxon>Embryophyta</taxon>
        <taxon>Tracheophyta</taxon>
        <taxon>Spermatophyta</taxon>
        <taxon>Magnoliopsida</taxon>
        <taxon>eudicotyledons</taxon>
        <taxon>Gunneridae</taxon>
        <taxon>Pentapetalae</taxon>
        <taxon>rosids</taxon>
        <taxon>malvids</taxon>
        <taxon>Brassicales</taxon>
        <taxon>Brassicaceae</taxon>
        <taxon>Brassiceae</taxon>
        <taxon>Brassica</taxon>
    </lineage>
</organism>
<proteinExistence type="predicted"/>
<dbReference type="Proteomes" id="UP000266723">
    <property type="component" value="Unassembled WGS sequence"/>
</dbReference>
<evidence type="ECO:0000313" key="1">
    <source>
        <dbReference type="EMBL" id="KAF3560926.1"/>
    </source>
</evidence>
<reference evidence="1 2" key="1">
    <citation type="journal article" date="2020" name="BMC Genomics">
        <title>Intraspecific diversification of the crop wild relative Brassica cretica Lam. using demographic model selection.</title>
        <authorList>
            <person name="Kioukis A."/>
            <person name="Michalopoulou V.A."/>
            <person name="Briers L."/>
            <person name="Pirintsos S."/>
            <person name="Studholme D.J."/>
            <person name="Pavlidis P."/>
            <person name="Sarris P.F."/>
        </authorList>
    </citation>
    <scope>NUCLEOTIDE SEQUENCE [LARGE SCALE GENOMIC DNA]</scope>
    <source>
        <strain evidence="2">cv. PFS-1207/04</strain>
    </source>
</reference>
<keyword evidence="2" id="KW-1185">Reference proteome</keyword>
<protein>
    <submittedName>
        <fullName evidence="1">Uncharacterized protein</fullName>
    </submittedName>
</protein>
<accession>A0ABQ7CN39</accession>